<keyword evidence="4" id="KW-0408">Iron</keyword>
<proteinExistence type="predicted"/>
<organism evidence="6 7">
    <name type="scientific">Thalassobacterium sedimentorum</name>
    <dbReference type="NCBI Taxonomy" id="3041258"/>
    <lineage>
        <taxon>Bacteria</taxon>
        <taxon>Pseudomonadati</taxon>
        <taxon>Verrucomicrobiota</taxon>
        <taxon>Opitutia</taxon>
        <taxon>Puniceicoccales</taxon>
        <taxon>Coraliomargaritaceae</taxon>
        <taxon>Thalassobacterium</taxon>
    </lineage>
</organism>
<evidence type="ECO:0000256" key="1">
    <source>
        <dbReference type="ARBA" id="ARBA00022485"/>
    </source>
</evidence>
<dbReference type="SUPFAM" id="SSF51905">
    <property type="entry name" value="FAD/NAD(P)-binding domain"/>
    <property type="match status" value="1"/>
</dbReference>
<dbReference type="EMBL" id="JARXIC010000014">
    <property type="protein sequence ID" value="MDQ8194808.1"/>
    <property type="molecule type" value="Genomic_DNA"/>
</dbReference>
<dbReference type="RefSeq" id="WP_308985274.1">
    <property type="nucleotide sequence ID" value="NZ_JARXIC010000014.1"/>
</dbReference>
<protein>
    <submittedName>
        <fullName evidence="6">FAD-dependent oxidoreductase</fullName>
    </submittedName>
</protein>
<sequence>MKSEYSKHNLECDILVAGGGAAGVPAALAAARQGRKVILVQDRPVLGGNASSEVRMHIVGADSYRPNADLVLEPRESGIVEEIRLENALRNAQRSPSMFDLILYEKCRAEPNLTLMLNTSVVAAEVEGRSIRRVLAMRASTEDSFEISANVFVDCTGDGGLGVAAGAAFLRGRENKEFRDESLALDQADEKTLGSTLLIMARRHEQPMPFIAPPWARKFTEEDLKLRPHATAGADYGLEYGFWWAEWGGHLDTVKDNEYIRDELLGIIMGIWDHIKNDGDHGADNWALDWFGAIPGKRESRRFIGQYILTQDDVLESKPQMDAIAYGGWPVDIHPPEGVDAPEQPPGTPTEVPYLYDIPLRCCIGRDLDNLMFAGRNISATHVAFASTRVMATCGELGEGVGIAASVAVELGVEPGQLCETAGAVEEIQQRILKADAYLIGKEFTDTENLAAVASITASSEQKNGAATNVISSQNRAVMGALGGIEAGREVPGTHRWMSDPKVTLPAWIELRWPEPVTASTLEMTFDTGLHRLLTLSQSDGYACQMCWGKGQPECVKTYRVEVDTGSGWEELAKVDLNWQRQCKHTLDVVKPIQAIRILVDESWDLDHARIIHLGVYA</sequence>
<name>A0ABU1AKU7_9BACT</name>
<evidence type="ECO:0000256" key="3">
    <source>
        <dbReference type="ARBA" id="ARBA00023002"/>
    </source>
</evidence>
<evidence type="ECO:0000313" key="6">
    <source>
        <dbReference type="EMBL" id="MDQ8194808.1"/>
    </source>
</evidence>
<dbReference type="InterPro" id="IPR039650">
    <property type="entry name" value="HdrA-like"/>
</dbReference>
<evidence type="ECO:0000256" key="2">
    <source>
        <dbReference type="ARBA" id="ARBA00022723"/>
    </source>
</evidence>
<keyword evidence="1" id="KW-0004">4Fe-4S</keyword>
<keyword evidence="3" id="KW-0560">Oxidoreductase</keyword>
<reference evidence="6 7" key="1">
    <citation type="submission" date="2023-04" db="EMBL/GenBank/DDBJ databases">
        <title>A novel bacteria isolated from coastal sediment.</title>
        <authorList>
            <person name="Liu X.-J."/>
            <person name="Du Z.-J."/>
        </authorList>
    </citation>
    <scope>NUCLEOTIDE SEQUENCE [LARGE SCALE GENOMIC DNA]</scope>
    <source>
        <strain evidence="6 7">SDUM461004</strain>
    </source>
</reference>
<dbReference type="Gene3D" id="2.60.120.260">
    <property type="entry name" value="Galactose-binding domain-like"/>
    <property type="match status" value="1"/>
</dbReference>
<accession>A0ABU1AKU7</accession>
<gene>
    <name evidence="6" type="ORF">QEH59_10250</name>
</gene>
<comment type="caution">
    <text evidence="6">The sequence shown here is derived from an EMBL/GenBank/DDBJ whole genome shotgun (WGS) entry which is preliminary data.</text>
</comment>
<dbReference type="PANTHER" id="PTHR43498:SF1">
    <property type="entry name" value="COB--COM HETERODISULFIDE REDUCTASE IRON-SULFUR SUBUNIT A"/>
    <property type="match status" value="1"/>
</dbReference>
<evidence type="ECO:0000256" key="5">
    <source>
        <dbReference type="ARBA" id="ARBA00023014"/>
    </source>
</evidence>
<keyword evidence="2" id="KW-0479">Metal-binding</keyword>
<dbReference type="Gene3D" id="3.50.50.60">
    <property type="entry name" value="FAD/NAD(P)-binding domain"/>
    <property type="match status" value="1"/>
</dbReference>
<keyword evidence="5" id="KW-0411">Iron-sulfur</keyword>
<evidence type="ECO:0000313" key="7">
    <source>
        <dbReference type="Proteomes" id="UP001243717"/>
    </source>
</evidence>
<dbReference type="InterPro" id="IPR036188">
    <property type="entry name" value="FAD/NAD-bd_sf"/>
</dbReference>
<dbReference type="Proteomes" id="UP001243717">
    <property type="component" value="Unassembled WGS sequence"/>
</dbReference>
<dbReference type="Pfam" id="PF12831">
    <property type="entry name" value="FAD_oxidored"/>
    <property type="match status" value="1"/>
</dbReference>
<evidence type="ECO:0000256" key="4">
    <source>
        <dbReference type="ARBA" id="ARBA00023004"/>
    </source>
</evidence>
<keyword evidence="7" id="KW-1185">Reference proteome</keyword>
<dbReference type="PANTHER" id="PTHR43498">
    <property type="entry name" value="FERREDOXIN:COB-COM HETERODISULFIDE REDUCTASE SUBUNIT A"/>
    <property type="match status" value="1"/>
</dbReference>